<reference evidence="8 9" key="1">
    <citation type="journal article" date="2015" name="Nat. Commun.">
        <title>Lucilia cuprina genome unlocks parasitic fly biology to underpin future interventions.</title>
        <authorList>
            <person name="Anstead C.A."/>
            <person name="Korhonen P.K."/>
            <person name="Young N.D."/>
            <person name="Hall R.S."/>
            <person name="Jex A.R."/>
            <person name="Murali S.C."/>
            <person name="Hughes D.S."/>
            <person name="Lee S.F."/>
            <person name="Perry T."/>
            <person name="Stroehlein A.J."/>
            <person name="Ansell B.R."/>
            <person name="Breugelmans B."/>
            <person name="Hofmann A."/>
            <person name="Qu J."/>
            <person name="Dugan S."/>
            <person name="Lee S.L."/>
            <person name="Chao H."/>
            <person name="Dinh H."/>
            <person name="Han Y."/>
            <person name="Doddapaneni H.V."/>
            <person name="Worley K.C."/>
            <person name="Muzny D.M."/>
            <person name="Ioannidis P."/>
            <person name="Waterhouse R.M."/>
            <person name="Zdobnov E.M."/>
            <person name="James P.J."/>
            <person name="Bagnall N.H."/>
            <person name="Kotze A.C."/>
            <person name="Gibbs R.A."/>
            <person name="Richards S."/>
            <person name="Batterham P."/>
            <person name="Gasser R.B."/>
        </authorList>
    </citation>
    <scope>NUCLEOTIDE SEQUENCE [LARGE SCALE GENOMIC DNA]</scope>
    <source>
        <strain evidence="8 9">LS</strain>
        <tissue evidence="8">Full body</tissue>
    </source>
</reference>
<keyword evidence="2 6" id="KW-0853">WD repeat</keyword>
<feature type="repeat" description="WD" evidence="6">
    <location>
        <begin position="363"/>
        <end position="405"/>
    </location>
</feature>
<dbReference type="Gene3D" id="2.130.10.10">
    <property type="entry name" value="YVTN repeat-like/Quinoprotein amine dehydrogenase"/>
    <property type="match status" value="2"/>
</dbReference>
<name>A0A0L0C2U5_LUCCU</name>
<gene>
    <name evidence="8" type="ORF">FF38_09980</name>
</gene>
<dbReference type="InterPro" id="IPR015943">
    <property type="entry name" value="WD40/YVTN_repeat-like_dom_sf"/>
</dbReference>
<feature type="repeat" description="WD" evidence="6">
    <location>
        <begin position="101"/>
        <end position="142"/>
    </location>
</feature>
<accession>A0A0L0C2U5</accession>
<evidence type="ECO:0000313" key="9">
    <source>
        <dbReference type="Proteomes" id="UP000037069"/>
    </source>
</evidence>
<dbReference type="InterPro" id="IPR001680">
    <property type="entry name" value="WD40_rpt"/>
</dbReference>
<evidence type="ECO:0000313" key="8">
    <source>
        <dbReference type="EMBL" id="KNC26557.1"/>
    </source>
</evidence>
<dbReference type="Pfam" id="PF00400">
    <property type="entry name" value="WD40"/>
    <property type="match status" value="5"/>
</dbReference>
<feature type="region of interest" description="Disordered" evidence="7">
    <location>
        <begin position="472"/>
        <end position="493"/>
    </location>
</feature>
<dbReference type="GO" id="GO:0005634">
    <property type="term" value="C:nucleus"/>
    <property type="evidence" value="ECO:0007669"/>
    <property type="project" value="TreeGrafter"/>
</dbReference>
<dbReference type="PROSITE" id="PS50294">
    <property type="entry name" value="WD_REPEATS_REGION"/>
    <property type="match status" value="3"/>
</dbReference>
<keyword evidence="4" id="KW-0833">Ubl conjugation pathway</keyword>
<keyword evidence="9" id="KW-1185">Reference proteome</keyword>
<dbReference type="SUPFAM" id="SSF50978">
    <property type="entry name" value="WD40 repeat-like"/>
    <property type="match status" value="1"/>
</dbReference>
<dbReference type="PANTHER" id="PTHR22852:SF0">
    <property type="entry name" value="DENTICLELESS PROTEIN HOMOLOG"/>
    <property type="match status" value="1"/>
</dbReference>
<dbReference type="GO" id="GO:0007095">
    <property type="term" value="P:mitotic G2 DNA damage checkpoint signaling"/>
    <property type="evidence" value="ECO:0007669"/>
    <property type="project" value="TreeGrafter"/>
</dbReference>
<dbReference type="GO" id="GO:0043161">
    <property type="term" value="P:proteasome-mediated ubiquitin-dependent protein catabolic process"/>
    <property type="evidence" value="ECO:0007669"/>
    <property type="project" value="TreeGrafter"/>
</dbReference>
<evidence type="ECO:0000256" key="6">
    <source>
        <dbReference type="PROSITE-ProRule" id="PRU00221"/>
    </source>
</evidence>
<protein>
    <submittedName>
        <fullName evidence="8">Protein lethal(2)denticleless</fullName>
    </submittedName>
</protein>
<feature type="region of interest" description="Disordered" evidence="7">
    <location>
        <begin position="786"/>
        <end position="855"/>
    </location>
</feature>
<feature type="compositionally biased region" description="Low complexity" evidence="7">
    <location>
        <begin position="754"/>
        <end position="771"/>
    </location>
</feature>
<sequence>MKTTMNYIQKYFSRQQGISNDLSYDFALKRLCVAKEDSWRGILPSNYSSDFNPEPPIFAAKFANCEGYRHMLAIANEDGKIALQDTTQRNYEAEEKSLTAPQCHYNAVFDLEWAPGQMRFVSASGDHTARLWEVTNSEIIGVRPFVGHTRSVKTAAFRKNDSSVFATGGRDGAIIIWDTRANLNLDMTPRADNCIYSGHVGGPGTPVSQRKRSRTPKMPPNTTSSSVTGLAFQDENTLISCGAGDGIIKVWDLRRNYSTYKKEPHPKHSLPYAGSSTFKGFTNLIVDDSGCHLFANCMDNTIYCYNLHSYSPKPLARYRGLLNSTFYIKSCLSPDGRYLLSGSSDEKAYIWNLEYPDEPLVGLSGHTVEVTCVAWGSTHDRPIVTCSDDARHKIWRIGPEELTASDIAENYRGQAEYVRKFSKPVNPTASTHKYNLRDLESTPRSLKRLVEQNERTPNTVEKVSTKRSFLEMLGCSSNNPSNEEGGDMELHEPKRPKTLETRGRRLFSPCPANSSGASTSSTAGFASRSIFKQLSSIPEERNVSINISTTSPLTHHPETLLNNDSNQENNQESVVQQTPPLGAATNVSKININVNSTPSPLAERRPGLEMNLSAASFTSPPSTSVQAAYTPTQQPFSSLIFSPTSNLPNYVLDGEAPHLGIMSPKRKLKDKVDWLTKIRKQKLMSSCRGTSLTEKMQEQQIHSTNSNISEPIAGGRAAGTVTQVSSPRLQSLRQSESSPRSSTPRRRLSQNHLSSPSSSTHHSPRTPTSSRRNSETTLLRFFSVQTQNASTTCSNNRQQPPSPLSSADVGDMRPLSPIASGSSLNSNTSSSSNNIINPNAPSIHPTPSSATTCTE</sequence>
<feature type="repeat" description="WD" evidence="6">
    <location>
        <begin position="145"/>
        <end position="187"/>
    </location>
</feature>
<feature type="region of interest" description="Disordered" evidence="7">
    <location>
        <begin position="198"/>
        <end position="227"/>
    </location>
</feature>
<feature type="compositionally biased region" description="Polar residues" evidence="7">
    <location>
        <begin position="686"/>
        <end position="709"/>
    </location>
</feature>
<feature type="compositionally biased region" description="Low complexity" evidence="7">
    <location>
        <begin position="818"/>
        <end position="843"/>
    </location>
</feature>
<feature type="repeat" description="WD" evidence="6">
    <location>
        <begin position="220"/>
        <end position="261"/>
    </location>
</feature>
<dbReference type="PROSITE" id="PS00678">
    <property type="entry name" value="WD_REPEATS_1"/>
    <property type="match status" value="1"/>
</dbReference>
<dbReference type="AlphaFoldDB" id="A0A0L0C2U5"/>
<evidence type="ECO:0000256" key="4">
    <source>
        <dbReference type="ARBA" id="ARBA00022786"/>
    </source>
</evidence>
<dbReference type="InterPro" id="IPR051865">
    <property type="entry name" value="WD-repeat_CDT2_adapter"/>
</dbReference>
<dbReference type="STRING" id="7375.A0A0L0C2U5"/>
<comment type="pathway">
    <text evidence="1">Protein modification; protein ubiquitination.</text>
</comment>
<comment type="similarity">
    <text evidence="5">Belongs to the WD repeat cdt2 family.</text>
</comment>
<keyword evidence="3" id="KW-0677">Repeat</keyword>
<dbReference type="SMART" id="SM00320">
    <property type="entry name" value="WD40"/>
    <property type="match status" value="6"/>
</dbReference>
<evidence type="ECO:0000256" key="3">
    <source>
        <dbReference type="ARBA" id="ARBA00022737"/>
    </source>
</evidence>
<feature type="compositionally biased region" description="Polar residues" evidence="7">
    <location>
        <begin position="786"/>
        <end position="799"/>
    </location>
</feature>
<dbReference type="Proteomes" id="UP000037069">
    <property type="component" value="Unassembled WGS sequence"/>
</dbReference>
<dbReference type="OrthoDB" id="2096344at2759"/>
<feature type="region of interest" description="Disordered" evidence="7">
    <location>
        <begin position="686"/>
        <end position="774"/>
    </location>
</feature>
<evidence type="ECO:0000256" key="5">
    <source>
        <dbReference type="ARBA" id="ARBA00038344"/>
    </source>
</evidence>
<evidence type="ECO:0000256" key="2">
    <source>
        <dbReference type="ARBA" id="ARBA00022574"/>
    </source>
</evidence>
<dbReference type="PROSITE" id="PS50082">
    <property type="entry name" value="WD_REPEATS_2"/>
    <property type="match status" value="5"/>
</dbReference>
<evidence type="ECO:0000256" key="1">
    <source>
        <dbReference type="ARBA" id="ARBA00004906"/>
    </source>
</evidence>
<evidence type="ECO:0000256" key="7">
    <source>
        <dbReference type="SAM" id="MobiDB-lite"/>
    </source>
</evidence>
<dbReference type="InterPro" id="IPR036322">
    <property type="entry name" value="WD40_repeat_dom_sf"/>
</dbReference>
<proteinExistence type="inferred from homology"/>
<dbReference type="CDD" id="cd00200">
    <property type="entry name" value="WD40"/>
    <property type="match status" value="1"/>
</dbReference>
<dbReference type="InterPro" id="IPR019775">
    <property type="entry name" value="WD40_repeat_CS"/>
</dbReference>
<organism evidence="8 9">
    <name type="scientific">Lucilia cuprina</name>
    <name type="common">Green bottle fly</name>
    <name type="synonym">Australian sheep blowfly</name>
    <dbReference type="NCBI Taxonomy" id="7375"/>
    <lineage>
        <taxon>Eukaryota</taxon>
        <taxon>Metazoa</taxon>
        <taxon>Ecdysozoa</taxon>
        <taxon>Arthropoda</taxon>
        <taxon>Hexapoda</taxon>
        <taxon>Insecta</taxon>
        <taxon>Pterygota</taxon>
        <taxon>Neoptera</taxon>
        <taxon>Endopterygota</taxon>
        <taxon>Diptera</taxon>
        <taxon>Brachycera</taxon>
        <taxon>Muscomorpha</taxon>
        <taxon>Oestroidea</taxon>
        <taxon>Calliphoridae</taxon>
        <taxon>Luciliinae</taxon>
        <taxon>Lucilia</taxon>
    </lineage>
</organism>
<dbReference type="EMBL" id="JRES01000975">
    <property type="protein sequence ID" value="KNC26557.1"/>
    <property type="molecule type" value="Genomic_DNA"/>
</dbReference>
<feature type="repeat" description="WD" evidence="6">
    <location>
        <begin position="332"/>
        <end position="354"/>
    </location>
</feature>
<dbReference type="GO" id="GO:0030674">
    <property type="term" value="F:protein-macromolecule adaptor activity"/>
    <property type="evidence" value="ECO:0007669"/>
    <property type="project" value="TreeGrafter"/>
</dbReference>
<comment type="caution">
    <text evidence="8">The sequence shown here is derived from an EMBL/GenBank/DDBJ whole genome shotgun (WGS) entry which is preliminary data.</text>
</comment>
<feature type="compositionally biased region" description="Low complexity" evidence="7">
    <location>
        <begin position="725"/>
        <end position="742"/>
    </location>
</feature>
<feature type="compositionally biased region" description="Polar residues" evidence="7">
    <location>
        <begin position="845"/>
        <end position="855"/>
    </location>
</feature>
<dbReference type="PANTHER" id="PTHR22852">
    <property type="entry name" value="LETHAL 2 DENTICLELESS PROTEIN RETINOIC ACID-REGULATED NUCLEAR MATRIX-ASSOCIATED PROTEIN"/>
    <property type="match status" value="1"/>
</dbReference>
<dbReference type="OMA" id="HTVEVTC"/>